<dbReference type="GO" id="GO:0004725">
    <property type="term" value="F:protein tyrosine phosphatase activity"/>
    <property type="evidence" value="ECO:0007669"/>
    <property type="project" value="TreeGrafter"/>
</dbReference>
<sequence length="363" mass="42576">MGLKLSKKDALLEDHDLSHVQRYLVRYLSTSSYVRTVVSKQRRRLFVDGYDLDMSYITDRILAMSFPAERMRAVYRNPLWQVRSVLEMRHQGHYKVYNLCVEEDYDTSHFHGRVEKFPFDDNHVPPLYLIKDFCESVHSWISSNPNNVAVVHCMAGKGRTGLMVCCYLVYTGMSAEEALRFYAHKRTRDNNGVSIPSQRRYVEYWANSLRPSATEKIGHRIVRLPRVWCRELQRIRLYDTVNTDAVFFVVAQLHEVPGQKYWAPVEVVRGCCRQIKRNQRRRGTRYYPFMNTVEEEGVMNSDNPRVIAQMDTEKPVIYEKVCLEYNFDKPLTVSPLVSLKHVHALLANHLMTYTQLIISWAVP</sequence>
<name>A0A9Q1GXB9_9CARY</name>
<feature type="domain" description="Tyrosine specific protein phosphatases" evidence="5">
    <location>
        <begin position="131"/>
        <end position="186"/>
    </location>
</feature>
<dbReference type="Proteomes" id="UP001153076">
    <property type="component" value="Unassembled WGS sequence"/>
</dbReference>
<dbReference type="InterPro" id="IPR016130">
    <property type="entry name" value="Tyr_Pase_AS"/>
</dbReference>
<dbReference type="EC" id="3.1.3.67" evidence="2"/>
<dbReference type="AlphaFoldDB" id="A0A9Q1GXB9"/>
<protein>
    <recommendedName>
        <fullName evidence="2">phosphatidylinositol-3,4,5-trisphosphate 3-phosphatase</fullName>
        <ecNumber evidence="2">3.1.3.67</ecNumber>
    </recommendedName>
</protein>
<evidence type="ECO:0000256" key="1">
    <source>
        <dbReference type="ARBA" id="ARBA00007881"/>
    </source>
</evidence>
<feature type="domain" description="Phosphatase tensin-type" evidence="6">
    <location>
        <begin position="43"/>
        <end position="212"/>
    </location>
</feature>
<keyword evidence="4" id="KW-0904">Protein phosphatase</keyword>
<comment type="similarity">
    <text evidence="1">Belongs to the PTEN phosphatase protein family.</text>
</comment>
<dbReference type="CDD" id="cd14509">
    <property type="entry name" value="PTP_PTEN"/>
    <property type="match status" value="1"/>
</dbReference>
<dbReference type="PANTHER" id="PTHR12305">
    <property type="entry name" value="PHOSPHATASE WITH HOMOLOGY TO TENSIN"/>
    <property type="match status" value="1"/>
</dbReference>
<organism evidence="7 8">
    <name type="scientific">Carnegiea gigantea</name>
    <dbReference type="NCBI Taxonomy" id="171969"/>
    <lineage>
        <taxon>Eukaryota</taxon>
        <taxon>Viridiplantae</taxon>
        <taxon>Streptophyta</taxon>
        <taxon>Embryophyta</taxon>
        <taxon>Tracheophyta</taxon>
        <taxon>Spermatophyta</taxon>
        <taxon>Magnoliopsida</taxon>
        <taxon>eudicotyledons</taxon>
        <taxon>Gunneridae</taxon>
        <taxon>Pentapetalae</taxon>
        <taxon>Caryophyllales</taxon>
        <taxon>Cactineae</taxon>
        <taxon>Cactaceae</taxon>
        <taxon>Cactoideae</taxon>
        <taxon>Echinocereeae</taxon>
        <taxon>Carnegiea</taxon>
    </lineage>
</organism>
<keyword evidence="8" id="KW-1185">Reference proteome</keyword>
<evidence type="ECO:0000256" key="2">
    <source>
        <dbReference type="ARBA" id="ARBA00013015"/>
    </source>
</evidence>
<dbReference type="PANTHER" id="PTHR12305:SF60">
    <property type="entry name" value="PHOSPHATIDYLINOSITOL 3,4,5-TRISPHOSPHATE 3-PHOSPHATASE TPTE2-RELATED"/>
    <property type="match status" value="1"/>
</dbReference>
<dbReference type="InterPro" id="IPR057023">
    <property type="entry name" value="PTP-SAK"/>
</dbReference>
<dbReference type="GO" id="GO:0005829">
    <property type="term" value="C:cytosol"/>
    <property type="evidence" value="ECO:0007669"/>
    <property type="project" value="TreeGrafter"/>
</dbReference>
<dbReference type="InterPro" id="IPR000387">
    <property type="entry name" value="Tyr_Pase_dom"/>
</dbReference>
<accession>A0A9Q1GXB9</accession>
<gene>
    <name evidence="7" type="ORF">Cgig2_025816</name>
</gene>
<dbReference type="OrthoDB" id="266663at2759"/>
<dbReference type="FunFam" id="3.90.190.10:FF:000029">
    <property type="entry name" value="Phosphatidylinositol 3,4,5-trisphosphate 3-phosphatase and dual-specificity protein phosphatase PTEN"/>
    <property type="match status" value="1"/>
</dbReference>
<proteinExistence type="inferred from homology"/>
<dbReference type="Pfam" id="PF22784">
    <property type="entry name" value="PTP-SAK"/>
    <property type="match status" value="1"/>
</dbReference>
<evidence type="ECO:0000313" key="8">
    <source>
        <dbReference type="Proteomes" id="UP001153076"/>
    </source>
</evidence>
<dbReference type="SUPFAM" id="SSF52799">
    <property type="entry name" value="(Phosphotyrosine protein) phosphatases II"/>
    <property type="match status" value="1"/>
</dbReference>
<dbReference type="InterPro" id="IPR029021">
    <property type="entry name" value="Prot-tyrosine_phosphatase-like"/>
</dbReference>
<dbReference type="InterPro" id="IPR045101">
    <property type="entry name" value="PTP_PTEN"/>
</dbReference>
<evidence type="ECO:0000256" key="4">
    <source>
        <dbReference type="ARBA" id="ARBA00022912"/>
    </source>
</evidence>
<evidence type="ECO:0000259" key="6">
    <source>
        <dbReference type="PROSITE" id="PS51181"/>
    </source>
</evidence>
<dbReference type="EMBL" id="JAKOGI010001092">
    <property type="protein sequence ID" value="KAJ8427798.1"/>
    <property type="molecule type" value="Genomic_DNA"/>
</dbReference>
<evidence type="ECO:0000256" key="3">
    <source>
        <dbReference type="ARBA" id="ARBA00022801"/>
    </source>
</evidence>
<keyword evidence="3" id="KW-0378">Hydrolase</keyword>
<dbReference type="InterPro" id="IPR029023">
    <property type="entry name" value="Tensin_phosphatase"/>
</dbReference>
<dbReference type="PROSITE" id="PS51181">
    <property type="entry name" value="PPASE_TENSIN"/>
    <property type="match status" value="1"/>
</dbReference>
<dbReference type="Gene3D" id="3.90.190.10">
    <property type="entry name" value="Protein tyrosine phosphatase superfamily"/>
    <property type="match status" value="1"/>
</dbReference>
<dbReference type="GO" id="GO:0046856">
    <property type="term" value="P:phosphatidylinositol dephosphorylation"/>
    <property type="evidence" value="ECO:0007669"/>
    <property type="project" value="TreeGrafter"/>
</dbReference>
<dbReference type="GO" id="GO:0016314">
    <property type="term" value="F:phosphatidylinositol-3,4,5-trisphosphate 3-phosphatase activity"/>
    <property type="evidence" value="ECO:0007669"/>
    <property type="project" value="UniProtKB-EC"/>
</dbReference>
<reference evidence="7" key="1">
    <citation type="submission" date="2022-04" db="EMBL/GenBank/DDBJ databases">
        <title>Carnegiea gigantea Genome sequencing and assembly v2.</title>
        <authorList>
            <person name="Copetti D."/>
            <person name="Sanderson M.J."/>
            <person name="Burquez A."/>
            <person name="Wojciechowski M.F."/>
        </authorList>
    </citation>
    <scope>NUCLEOTIDE SEQUENCE</scope>
    <source>
        <strain evidence="7">SGP5-SGP5p</strain>
        <tissue evidence="7">Aerial part</tissue>
    </source>
</reference>
<dbReference type="InterPro" id="IPR051281">
    <property type="entry name" value="Dual-spec_lipid-protein_phosph"/>
</dbReference>
<evidence type="ECO:0000259" key="5">
    <source>
        <dbReference type="PROSITE" id="PS50056"/>
    </source>
</evidence>
<dbReference type="PROSITE" id="PS00383">
    <property type="entry name" value="TYR_PHOSPHATASE_1"/>
    <property type="match status" value="1"/>
</dbReference>
<comment type="caution">
    <text evidence="7">The sequence shown here is derived from an EMBL/GenBank/DDBJ whole genome shotgun (WGS) entry which is preliminary data.</text>
</comment>
<dbReference type="PROSITE" id="PS50056">
    <property type="entry name" value="TYR_PHOSPHATASE_2"/>
    <property type="match status" value="1"/>
</dbReference>
<evidence type="ECO:0000313" key="7">
    <source>
        <dbReference type="EMBL" id="KAJ8427798.1"/>
    </source>
</evidence>